<organism evidence="1 2">
    <name type="scientific">Panaeolus cyanescens</name>
    <dbReference type="NCBI Taxonomy" id="181874"/>
    <lineage>
        <taxon>Eukaryota</taxon>
        <taxon>Fungi</taxon>
        <taxon>Dikarya</taxon>
        <taxon>Basidiomycota</taxon>
        <taxon>Agaricomycotina</taxon>
        <taxon>Agaricomycetes</taxon>
        <taxon>Agaricomycetidae</taxon>
        <taxon>Agaricales</taxon>
        <taxon>Agaricineae</taxon>
        <taxon>Galeropsidaceae</taxon>
        <taxon>Panaeolus</taxon>
    </lineage>
</organism>
<keyword evidence="2" id="KW-1185">Reference proteome</keyword>
<sequence length="147" mass="16440">MSGPAPGFYRLVNYQTNYTVTTKTNDEDVAQPGCPIRTEKGADRTYPEHSRLIVSKESGGQYVFRNLTTKMFIGCGQDEHGNAVAAWTPTAQTWDVDPVASGTWTISMPGAADSFWFDSTIGNHPRSKIMLKESRARVQYYWYFVAA</sequence>
<evidence type="ECO:0000313" key="2">
    <source>
        <dbReference type="Proteomes" id="UP000284842"/>
    </source>
</evidence>
<dbReference type="Proteomes" id="UP000284842">
    <property type="component" value="Unassembled WGS sequence"/>
</dbReference>
<evidence type="ECO:0000313" key="1">
    <source>
        <dbReference type="EMBL" id="PPR05884.1"/>
    </source>
</evidence>
<evidence type="ECO:0008006" key="3">
    <source>
        <dbReference type="Google" id="ProtNLM"/>
    </source>
</evidence>
<name>A0A409YS95_9AGAR</name>
<proteinExistence type="predicted"/>
<dbReference type="InParanoid" id="A0A409YS95"/>
<reference evidence="1 2" key="1">
    <citation type="journal article" date="2018" name="Evol. Lett.">
        <title>Horizontal gene cluster transfer increased hallucinogenic mushroom diversity.</title>
        <authorList>
            <person name="Reynolds H.T."/>
            <person name="Vijayakumar V."/>
            <person name="Gluck-Thaler E."/>
            <person name="Korotkin H.B."/>
            <person name="Matheny P.B."/>
            <person name="Slot J.C."/>
        </authorList>
    </citation>
    <scope>NUCLEOTIDE SEQUENCE [LARGE SCALE GENOMIC DNA]</scope>
    <source>
        <strain evidence="1 2">2629</strain>
    </source>
</reference>
<gene>
    <name evidence="1" type="ORF">CVT24_006618</name>
</gene>
<accession>A0A409YS95</accession>
<comment type="caution">
    <text evidence="1">The sequence shown here is derived from an EMBL/GenBank/DDBJ whole genome shotgun (WGS) entry which is preliminary data.</text>
</comment>
<dbReference type="AlphaFoldDB" id="A0A409YS95"/>
<dbReference type="EMBL" id="NHTK01000747">
    <property type="protein sequence ID" value="PPR05884.1"/>
    <property type="molecule type" value="Genomic_DNA"/>
</dbReference>
<dbReference type="Gene3D" id="2.80.10.50">
    <property type="match status" value="1"/>
</dbReference>
<protein>
    <recommendedName>
        <fullName evidence="3">Ricin B lectin domain-containing protein</fullName>
    </recommendedName>
</protein>